<organism evidence="4 5">
    <name type="scientific">Pseudogemmobacter humi</name>
    <dbReference type="NCBI Taxonomy" id="2483812"/>
    <lineage>
        <taxon>Bacteria</taxon>
        <taxon>Pseudomonadati</taxon>
        <taxon>Pseudomonadota</taxon>
        <taxon>Alphaproteobacteria</taxon>
        <taxon>Rhodobacterales</taxon>
        <taxon>Paracoccaceae</taxon>
        <taxon>Pseudogemmobacter</taxon>
    </lineage>
</organism>
<proteinExistence type="inferred from homology"/>
<gene>
    <name evidence="4" type="ORF">XINFAN_03039</name>
</gene>
<dbReference type="Pfam" id="PF03937">
    <property type="entry name" value="Sdh5"/>
    <property type="match status" value="1"/>
</dbReference>
<dbReference type="GO" id="GO:0006099">
    <property type="term" value="P:tricarboxylic acid cycle"/>
    <property type="evidence" value="ECO:0007669"/>
    <property type="project" value="TreeGrafter"/>
</dbReference>
<keyword evidence="3" id="KW-0143">Chaperone</keyword>
<evidence type="ECO:0000313" key="5">
    <source>
        <dbReference type="Proteomes" id="UP000277498"/>
    </source>
</evidence>
<dbReference type="AlphaFoldDB" id="A0A3P5XLM0"/>
<dbReference type="PANTHER" id="PTHR12469">
    <property type="entry name" value="PROTEIN EMI5 HOMOLOG, MITOCHONDRIAL"/>
    <property type="match status" value="1"/>
</dbReference>
<dbReference type="Proteomes" id="UP000277498">
    <property type="component" value="Unassembled WGS sequence"/>
</dbReference>
<evidence type="ECO:0000256" key="1">
    <source>
        <dbReference type="ARBA" id="ARBA00008571"/>
    </source>
</evidence>
<evidence type="ECO:0000256" key="3">
    <source>
        <dbReference type="ARBA" id="ARBA00023186"/>
    </source>
</evidence>
<keyword evidence="5" id="KW-1185">Reference proteome</keyword>
<dbReference type="InterPro" id="IPR036714">
    <property type="entry name" value="SDH_sf"/>
</dbReference>
<protein>
    <recommendedName>
        <fullName evidence="2">FAD assembly factor SdhE</fullName>
    </recommendedName>
</protein>
<dbReference type="Gene3D" id="1.10.150.250">
    <property type="entry name" value="Flavinator of succinate dehydrogenase"/>
    <property type="match status" value="1"/>
</dbReference>
<dbReference type="PANTHER" id="PTHR12469:SF2">
    <property type="entry name" value="SUCCINATE DEHYDROGENASE ASSEMBLY FACTOR 2, MITOCHONDRIAL"/>
    <property type="match status" value="1"/>
</dbReference>
<dbReference type="RefSeq" id="WP_124087759.1">
    <property type="nucleotide sequence ID" value="NZ_UXAW01000087.1"/>
</dbReference>
<dbReference type="OrthoDB" id="9807264at2"/>
<sequence>MREGAVPGESHEARLKRMRIRSWRRGIKEMDLVLGPFADARLADLDAGDLDLYDRLLAENDQDLLTWVLGTVPAPDWAALLLSGIADFARTRLAG</sequence>
<name>A0A3P5XLM0_9RHOB</name>
<dbReference type="EMBL" id="UXAW01000087">
    <property type="protein sequence ID" value="VDC31665.1"/>
    <property type="molecule type" value="Genomic_DNA"/>
</dbReference>
<accession>A0A3P5XLM0</accession>
<reference evidence="4 5" key="1">
    <citation type="submission" date="2018-11" db="EMBL/GenBank/DDBJ databases">
        <authorList>
            <person name="Criscuolo A."/>
        </authorList>
    </citation>
    <scope>NUCLEOTIDE SEQUENCE [LARGE SCALE GENOMIC DNA]</scope>
    <source>
        <strain evidence="4">ACIP111625</strain>
    </source>
</reference>
<evidence type="ECO:0000256" key="2">
    <source>
        <dbReference type="ARBA" id="ARBA00019418"/>
    </source>
</evidence>
<comment type="similarity">
    <text evidence="1">Belongs to the SdhE FAD assembly factor family.</text>
</comment>
<evidence type="ECO:0000313" key="4">
    <source>
        <dbReference type="EMBL" id="VDC31665.1"/>
    </source>
</evidence>
<dbReference type="SUPFAM" id="SSF109910">
    <property type="entry name" value="YgfY-like"/>
    <property type="match status" value="1"/>
</dbReference>
<dbReference type="InterPro" id="IPR005631">
    <property type="entry name" value="SDH"/>
</dbReference>